<dbReference type="GO" id="GO:0006412">
    <property type="term" value="P:translation"/>
    <property type="evidence" value="ECO:0007669"/>
    <property type="project" value="UniProtKB-UniRule"/>
</dbReference>
<keyword evidence="5 6" id="KW-0687">Ribonucleoprotein</keyword>
<sequence>MAENTSSNKNKKQVSTNGRVYITSGFNNTLITITDPDGNMLFSGSAGRSGFRGSRKSTPYAATMAAQDVANQARTSGMQEVAVYVNGPGAGRISAIKALKAAGLKVSAISDITRIPHNGCRPKKRRRV</sequence>
<dbReference type="SUPFAM" id="SSF53137">
    <property type="entry name" value="Translational machinery components"/>
    <property type="match status" value="1"/>
</dbReference>
<name>A0A7C4TJ37_UNCKA</name>
<comment type="function">
    <text evidence="6">Located on the platform of the 30S subunit, it bridges several disparate RNA helices of the 16S rRNA. Forms part of the Shine-Dalgarno cleft in the 70S ribosome.</text>
</comment>
<evidence type="ECO:0000256" key="2">
    <source>
        <dbReference type="ARBA" id="ARBA00022730"/>
    </source>
</evidence>
<dbReference type="FunFam" id="3.30.420.80:FF:000010">
    <property type="entry name" value="30S ribosomal protein S11"/>
    <property type="match status" value="1"/>
</dbReference>
<evidence type="ECO:0000256" key="3">
    <source>
        <dbReference type="ARBA" id="ARBA00022884"/>
    </source>
</evidence>
<dbReference type="InterPro" id="IPR019981">
    <property type="entry name" value="Ribosomal_uS11_bac-type"/>
</dbReference>
<keyword evidence="2 6" id="KW-0699">rRNA-binding</keyword>
<reference evidence="7" key="1">
    <citation type="journal article" date="2020" name="mSystems">
        <title>Genome- and Community-Level Interaction Insights into Carbon Utilization and Element Cycling Functions of Hydrothermarchaeota in Hydrothermal Sediment.</title>
        <authorList>
            <person name="Zhou Z."/>
            <person name="Liu Y."/>
            <person name="Xu W."/>
            <person name="Pan J."/>
            <person name="Luo Z.H."/>
            <person name="Li M."/>
        </authorList>
    </citation>
    <scope>NUCLEOTIDE SEQUENCE [LARGE SCALE GENOMIC DNA]</scope>
    <source>
        <strain evidence="7">SpSt-417</strain>
    </source>
</reference>
<organism evidence="7">
    <name type="scientific">candidate division WWE3 bacterium</name>
    <dbReference type="NCBI Taxonomy" id="2053526"/>
    <lineage>
        <taxon>Bacteria</taxon>
        <taxon>Katanobacteria</taxon>
    </lineage>
</organism>
<dbReference type="GO" id="GO:0003735">
    <property type="term" value="F:structural constituent of ribosome"/>
    <property type="evidence" value="ECO:0007669"/>
    <property type="project" value="InterPro"/>
</dbReference>
<protein>
    <recommendedName>
        <fullName evidence="6">Small ribosomal subunit protein uS11</fullName>
    </recommendedName>
</protein>
<dbReference type="EMBL" id="DSRT01000024">
    <property type="protein sequence ID" value="HGW29386.1"/>
    <property type="molecule type" value="Genomic_DNA"/>
</dbReference>
<evidence type="ECO:0000256" key="1">
    <source>
        <dbReference type="ARBA" id="ARBA00006194"/>
    </source>
</evidence>
<comment type="subunit">
    <text evidence="6">Part of the 30S ribosomal subunit. Interacts with proteins S7 and S18. Binds to IF-3.</text>
</comment>
<accession>A0A7C4TJ37</accession>
<evidence type="ECO:0000256" key="4">
    <source>
        <dbReference type="ARBA" id="ARBA00022980"/>
    </source>
</evidence>
<dbReference type="Pfam" id="PF00411">
    <property type="entry name" value="Ribosomal_S11"/>
    <property type="match status" value="1"/>
</dbReference>
<dbReference type="PIRSF" id="PIRSF002131">
    <property type="entry name" value="Ribosomal_S11"/>
    <property type="match status" value="1"/>
</dbReference>
<dbReference type="GO" id="GO:1990904">
    <property type="term" value="C:ribonucleoprotein complex"/>
    <property type="evidence" value="ECO:0007669"/>
    <property type="project" value="UniProtKB-KW"/>
</dbReference>
<comment type="caution">
    <text evidence="7">The sequence shown here is derived from an EMBL/GenBank/DDBJ whole genome shotgun (WGS) entry which is preliminary data.</text>
</comment>
<dbReference type="InterPro" id="IPR036967">
    <property type="entry name" value="Ribosomal_uS11_sf"/>
</dbReference>
<proteinExistence type="inferred from homology"/>
<dbReference type="AlphaFoldDB" id="A0A7C4TJ37"/>
<dbReference type="Gene3D" id="3.30.420.80">
    <property type="entry name" value="Ribosomal protein S11"/>
    <property type="match status" value="1"/>
</dbReference>
<keyword evidence="3 6" id="KW-0694">RNA-binding</keyword>
<dbReference type="NCBIfam" id="TIGR03632">
    <property type="entry name" value="uS11_bact"/>
    <property type="match status" value="1"/>
</dbReference>
<gene>
    <name evidence="6" type="primary">rpsK</name>
    <name evidence="7" type="ORF">ENR63_00455</name>
</gene>
<evidence type="ECO:0000313" key="7">
    <source>
        <dbReference type="EMBL" id="HGW29386.1"/>
    </source>
</evidence>
<dbReference type="NCBIfam" id="NF003698">
    <property type="entry name" value="PRK05309.1"/>
    <property type="match status" value="1"/>
</dbReference>
<dbReference type="InterPro" id="IPR001971">
    <property type="entry name" value="Ribosomal_uS11"/>
</dbReference>
<dbReference type="GO" id="GO:0019843">
    <property type="term" value="F:rRNA binding"/>
    <property type="evidence" value="ECO:0007669"/>
    <property type="project" value="UniProtKB-UniRule"/>
</dbReference>
<evidence type="ECO:0000256" key="6">
    <source>
        <dbReference type="HAMAP-Rule" id="MF_01310"/>
    </source>
</evidence>
<dbReference type="PANTHER" id="PTHR11759">
    <property type="entry name" value="40S RIBOSOMAL PROTEIN S14/30S RIBOSOMAL PROTEIN S11"/>
    <property type="match status" value="1"/>
</dbReference>
<keyword evidence="4 6" id="KW-0689">Ribosomal protein</keyword>
<evidence type="ECO:0000256" key="5">
    <source>
        <dbReference type="ARBA" id="ARBA00023274"/>
    </source>
</evidence>
<dbReference type="HAMAP" id="MF_01310">
    <property type="entry name" value="Ribosomal_uS11"/>
    <property type="match status" value="1"/>
</dbReference>
<comment type="similarity">
    <text evidence="1 6">Belongs to the universal ribosomal protein uS11 family.</text>
</comment>
<dbReference type="GO" id="GO:0005840">
    <property type="term" value="C:ribosome"/>
    <property type="evidence" value="ECO:0007669"/>
    <property type="project" value="UniProtKB-KW"/>
</dbReference>